<reference evidence="2" key="1">
    <citation type="submission" date="2009-10" db="EMBL/GenBank/DDBJ databases">
        <title>Diversity of trophic interactions inside an arsenic-rich microbial ecosystem.</title>
        <authorList>
            <person name="Bertin P.N."/>
            <person name="Heinrich-Salmeron A."/>
            <person name="Pelletier E."/>
            <person name="Goulhen-Chollet F."/>
            <person name="Arsene-Ploetze F."/>
            <person name="Gallien S."/>
            <person name="Calteau A."/>
            <person name="Vallenet D."/>
            <person name="Casiot C."/>
            <person name="Chane-Woon-Ming B."/>
            <person name="Giloteaux L."/>
            <person name="Barakat M."/>
            <person name="Bonnefoy V."/>
            <person name="Bruneel O."/>
            <person name="Chandler M."/>
            <person name="Cleiss J."/>
            <person name="Duran R."/>
            <person name="Elbaz-Poulichet F."/>
            <person name="Fonknechten N."/>
            <person name="Lauga B."/>
            <person name="Mornico D."/>
            <person name="Ortet P."/>
            <person name="Schaeffer C."/>
            <person name="Siguier P."/>
            <person name="Alexander Thil Smith A."/>
            <person name="Van Dorsselaer A."/>
            <person name="Weissenbach J."/>
            <person name="Medigue C."/>
            <person name="Le Paslier D."/>
        </authorList>
    </citation>
    <scope>NUCLEOTIDE SEQUENCE</scope>
</reference>
<dbReference type="PANTHER" id="PTHR36512">
    <property type="entry name" value="D-AMINOPEPTIDASE"/>
    <property type="match status" value="1"/>
</dbReference>
<name>E6Q2F5_9ZZZZ</name>
<keyword evidence="2" id="KW-0645">Protease</keyword>
<evidence type="ECO:0000256" key="1">
    <source>
        <dbReference type="ARBA" id="ARBA00007068"/>
    </source>
</evidence>
<keyword evidence="2" id="KW-0378">Hydrolase</keyword>
<gene>
    <name evidence="2" type="ORF">CARN4_0623</name>
</gene>
<evidence type="ECO:0000313" key="2">
    <source>
        <dbReference type="EMBL" id="CBI01365.1"/>
    </source>
</evidence>
<dbReference type="EMBL" id="CABO01000018">
    <property type="protein sequence ID" value="CBI01365.1"/>
    <property type="molecule type" value="Genomic_DNA"/>
</dbReference>
<dbReference type="GO" id="GO:0004177">
    <property type="term" value="F:aminopeptidase activity"/>
    <property type="evidence" value="ECO:0007669"/>
    <property type="project" value="UniProtKB-KW"/>
</dbReference>
<dbReference type="InterPro" id="IPR016117">
    <property type="entry name" value="ArgJ-like_dom_sf"/>
</dbReference>
<proteinExistence type="inferred from homology"/>
<organism evidence="2">
    <name type="scientific">mine drainage metagenome</name>
    <dbReference type="NCBI Taxonomy" id="410659"/>
    <lineage>
        <taxon>unclassified sequences</taxon>
        <taxon>metagenomes</taxon>
        <taxon>ecological metagenomes</taxon>
    </lineage>
</organism>
<accession>E6Q2F5</accession>
<dbReference type="InterPro" id="IPR005321">
    <property type="entry name" value="Peptidase_S58_DmpA"/>
</dbReference>
<sequence>MSSRTIAFAAFLAALIAAPAAAALPFHVGSLPSGPLDAITDVAGVRVANLTIERGSSIRTGATAILPDADPWDRKLAAAFLRFNGNGEMTGTHWIDESGYLEEPIVLTDTLDIGLADDGVVSWMISKHPQLGITDDVPLPVVAECDDQLLNDIQARAVRPSDIVALLNRAHTGQFRRGSVGAGTGMKAFGFKAGIGSASRVLPASMGGYRIGVLVNDNTGMSHAHLKIAGVPVGRALKDRYLPHFPQPLALHGRMSSGSIIIVIATDAPLDNRQLRALALRAGIGMARTGLISSVGSGDLFVAFSTRYVYRRTGDFRVHAPKVATVESDRVLDTLYRATSDAVEASIDDALWSSTTMVGRRGITVYGLPHAPVLRMLQAAGVKLSAHR</sequence>
<protein>
    <submittedName>
        <fullName evidence="2">Aminopeptidase DmpA (Serine peptidase, MEROPS family S58)</fullName>
    </submittedName>
</protein>
<keyword evidence="2" id="KW-0031">Aminopeptidase</keyword>
<comment type="caution">
    <text evidence="2">The sequence shown here is derived from an EMBL/GenBank/DDBJ whole genome shotgun (WGS) entry which is preliminary data.</text>
</comment>
<dbReference type="Pfam" id="PF03576">
    <property type="entry name" value="Peptidase_S58"/>
    <property type="match status" value="1"/>
</dbReference>
<dbReference type="SUPFAM" id="SSF56266">
    <property type="entry name" value="DmpA/ArgJ-like"/>
    <property type="match status" value="1"/>
</dbReference>
<dbReference type="AlphaFoldDB" id="E6Q2F5"/>
<dbReference type="Gene3D" id="3.60.70.12">
    <property type="entry name" value="L-amino peptidase D-ALA esterase/amidase"/>
    <property type="match status" value="1"/>
</dbReference>
<comment type="similarity">
    <text evidence="1">Belongs to the peptidase S58 family.</text>
</comment>
<dbReference type="PANTHER" id="PTHR36512:SF3">
    <property type="entry name" value="BLR5678 PROTEIN"/>
    <property type="match status" value="1"/>
</dbReference>